<dbReference type="EMBL" id="DXHX01000123">
    <property type="protein sequence ID" value="HIV75105.1"/>
    <property type="molecule type" value="Genomic_DNA"/>
</dbReference>
<gene>
    <name evidence="2" type="ORF">H9895_08525</name>
</gene>
<dbReference type="InterPro" id="IPR035903">
    <property type="entry name" value="HesB-like_dom_sf"/>
</dbReference>
<dbReference type="Proteomes" id="UP000823937">
    <property type="component" value="Unassembled WGS sequence"/>
</dbReference>
<evidence type="ECO:0000313" key="2">
    <source>
        <dbReference type="EMBL" id="HIV75105.1"/>
    </source>
</evidence>
<dbReference type="PIRSF" id="PIRSF034852">
    <property type="entry name" value="UCP034852"/>
    <property type="match status" value="1"/>
</dbReference>
<comment type="caution">
    <text evidence="2">The sequence shown here is derived from an EMBL/GenBank/DDBJ whole genome shotgun (WGS) entry which is preliminary data.</text>
</comment>
<evidence type="ECO:0000313" key="3">
    <source>
        <dbReference type="Proteomes" id="UP000823937"/>
    </source>
</evidence>
<comment type="similarity">
    <text evidence="1">Belongs to the HesB/IscA family.</text>
</comment>
<dbReference type="AlphaFoldDB" id="A0A9D1PMF0"/>
<proteinExistence type="inferred from homology"/>
<name>A0A9D1PMF0_9BACI</name>
<dbReference type="SUPFAM" id="SSF89360">
    <property type="entry name" value="HesB-like domain"/>
    <property type="match status" value="1"/>
</dbReference>
<protein>
    <submittedName>
        <fullName evidence="2">HesB/YadR/YfhF family protein</fullName>
    </submittedName>
</protein>
<reference evidence="2" key="2">
    <citation type="submission" date="2021-04" db="EMBL/GenBank/DDBJ databases">
        <authorList>
            <person name="Gilroy R."/>
        </authorList>
    </citation>
    <scope>NUCLEOTIDE SEQUENCE</scope>
    <source>
        <strain evidence="2">CHK169-2315</strain>
    </source>
</reference>
<dbReference type="InterPro" id="IPR008326">
    <property type="entry name" value="PdhI-like"/>
</dbReference>
<accession>A0A9D1PMF0</accession>
<reference evidence="2" key="1">
    <citation type="journal article" date="2021" name="PeerJ">
        <title>Extensive microbial diversity within the chicken gut microbiome revealed by metagenomics and culture.</title>
        <authorList>
            <person name="Gilroy R."/>
            <person name="Ravi A."/>
            <person name="Getino M."/>
            <person name="Pursley I."/>
            <person name="Horton D.L."/>
            <person name="Alikhan N.F."/>
            <person name="Baker D."/>
            <person name="Gharbi K."/>
            <person name="Hall N."/>
            <person name="Watson M."/>
            <person name="Adriaenssens E.M."/>
            <person name="Foster-Nyarko E."/>
            <person name="Jarju S."/>
            <person name="Secka A."/>
            <person name="Antonio M."/>
            <person name="Oren A."/>
            <person name="Chaudhuri R.R."/>
            <person name="La Ragione R."/>
            <person name="Hildebrand F."/>
            <person name="Pallen M.J."/>
        </authorList>
    </citation>
    <scope>NUCLEOTIDE SEQUENCE</scope>
    <source>
        <strain evidence="2">CHK169-2315</strain>
    </source>
</reference>
<organism evidence="2 3">
    <name type="scientific">Candidatus Pseudogracilibacillus intestinigallinarum</name>
    <dbReference type="NCBI Taxonomy" id="2838742"/>
    <lineage>
        <taxon>Bacteria</taxon>
        <taxon>Bacillati</taxon>
        <taxon>Bacillota</taxon>
        <taxon>Bacilli</taxon>
        <taxon>Bacillales</taxon>
        <taxon>Bacillaceae</taxon>
        <taxon>Pseudogracilibacillus</taxon>
    </lineage>
</organism>
<sequence length="95" mass="10963">MELHVTKKAVQWYKEELLVDEGMTIRFFVRYGGVGGLVPGFSIGVKVEEENQPHVSVVVDGITFFVSEEDAWYFDGKDLHVTYDEQLEEPQFTYL</sequence>
<evidence type="ECO:0000256" key="1">
    <source>
        <dbReference type="ARBA" id="ARBA00006718"/>
    </source>
</evidence>